<reference evidence="1" key="1">
    <citation type="submission" date="2020-06" db="EMBL/GenBank/DDBJ databases">
        <title>Characterization of fructooligosaccharide metabolism and fructooligosaccharide-degrading enzymes in human commensal butyrate producers.</title>
        <authorList>
            <person name="Tanno H."/>
            <person name="Fujii T."/>
            <person name="Hirano K."/>
            <person name="Maeno S."/>
            <person name="Tonozuka T."/>
            <person name="Sakamoto M."/>
            <person name="Ohkuma M."/>
            <person name="Tochio T."/>
            <person name="Endo A."/>
        </authorList>
    </citation>
    <scope>NUCLEOTIDE SEQUENCE</scope>
    <source>
        <strain evidence="1">JCM 17466</strain>
    </source>
</reference>
<gene>
    <name evidence="1" type="ORF">ANBU17_13090</name>
</gene>
<name>A0A916Q641_9FIRM</name>
<dbReference type="RefSeq" id="WP_243282555.1">
    <property type="nucleotide sequence ID" value="NZ_BLYI01000027.1"/>
</dbReference>
<comment type="caution">
    <text evidence="1">The sequence shown here is derived from an EMBL/GenBank/DDBJ whole genome shotgun (WGS) entry which is preliminary data.</text>
</comment>
<dbReference type="Proteomes" id="UP000613208">
    <property type="component" value="Unassembled WGS sequence"/>
</dbReference>
<dbReference type="EMBL" id="BLYI01000027">
    <property type="protein sequence ID" value="GFO84962.1"/>
    <property type="molecule type" value="Genomic_DNA"/>
</dbReference>
<accession>A0A916Q641</accession>
<protein>
    <submittedName>
        <fullName evidence="1">Uncharacterized protein</fullName>
    </submittedName>
</protein>
<evidence type="ECO:0000313" key="1">
    <source>
        <dbReference type="EMBL" id="GFO84962.1"/>
    </source>
</evidence>
<organism evidence="1 2">
    <name type="scientific">Anaerostipes butyraticus</name>
    <dbReference type="NCBI Taxonomy" id="645466"/>
    <lineage>
        <taxon>Bacteria</taxon>
        <taxon>Bacillati</taxon>
        <taxon>Bacillota</taxon>
        <taxon>Clostridia</taxon>
        <taxon>Lachnospirales</taxon>
        <taxon>Lachnospiraceae</taxon>
        <taxon>Anaerostipes</taxon>
    </lineage>
</organism>
<keyword evidence="2" id="KW-1185">Reference proteome</keyword>
<proteinExistence type="predicted"/>
<sequence>MSNKIDYKNKAINCVKDTVLPLQKGQFEECGCSLDEQYKKYGNTESFFGKVIESGHVYEIGYPKCVCSEVLSGKVGSAKHCECSRQSVLYILEQLLPDKTITVKTIETVLGGAKKCRFRVTIE</sequence>
<evidence type="ECO:0000313" key="2">
    <source>
        <dbReference type="Proteomes" id="UP000613208"/>
    </source>
</evidence>
<dbReference type="AlphaFoldDB" id="A0A916Q641"/>